<keyword evidence="1" id="KW-0472">Membrane</keyword>
<organism evidence="2 3">
    <name type="scientific">Sutcliffiella rhizosphaerae</name>
    <dbReference type="NCBI Taxonomy" id="2880967"/>
    <lineage>
        <taxon>Bacteria</taxon>
        <taxon>Bacillati</taxon>
        <taxon>Bacillota</taxon>
        <taxon>Bacilli</taxon>
        <taxon>Bacillales</taxon>
        <taxon>Bacillaceae</taxon>
        <taxon>Sutcliffiella</taxon>
    </lineage>
</organism>
<dbReference type="EMBL" id="CAKJTJ010000032">
    <property type="protein sequence ID" value="CAG9622987.1"/>
    <property type="molecule type" value="Genomic_DNA"/>
</dbReference>
<dbReference type="PANTHER" id="PTHR35531">
    <property type="entry name" value="INNER MEMBRANE PROTEIN YBCI-RELATED"/>
    <property type="match status" value="1"/>
</dbReference>
<name>A0ABM8YST7_9BACI</name>
<proteinExistence type="predicted"/>
<reference evidence="2 3" key="1">
    <citation type="submission" date="2021-10" db="EMBL/GenBank/DDBJ databases">
        <authorList>
            <person name="Criscuolo A."/>
        </authorList>
    </citation>
    <scope>NUCLEOTIDE SEQUENCE [LARGE SCALE GENOMIC DNA]</scope>
    <source>
        <strain evidence="3">CIP 111883</strain>
    </source>
</reference>
<sequence>MNGTAHVACGAASGFIVANYVQATPTTTMILVGLGAVAGLVPDLDIDGTLRGRITLSHKATKSIAQIIGIMIIIYSLYEGTLDEKIRGVGIGALMIVISSRIKQKHMLTITGVGVVLGGVSLGELWMLLFGIYTILASFVSHRSYTHSIIGVIFFGYIGLELQKSLHIPGVFYTCFIAYCSHLLLDMKLIPNNKKGIKLFLPISSKEI</sequence>
<dbReference type="PANTHER" id="PTHR35531:SF1">
    <property type="entry name" value="INNER MEMBRANE PROTEIN YBCI-RELATED"/>
    <property type="match status" value="1"/>
</dbReference>
<feature type="transmembrane region" description="Helical" evidence="1">
    <location>
        <begin position="60"/>
        <end position="78"/>
    </location>
</feature>
<accession>A0ABM8YST7</accession>
<feature type="transmembrane region" description="Helical" evidence="1">
    <location>
        <begin position="144"/>
        <end position="160"/>
    </location>
</feature>
<feature type="transmembrane region" description="Helical" evidence="1">
    <location>
        <begin position="166"/>
        <end position="185"/>
    </location>
</feature>
<evidence type="ECO:0008006" key="4">
    <source>
        <dbReference type="Google" id="ProtNLM"/>
    </source>
</evidence>
<dbReference type="RefSeq" id="WP_230504017.1">
    <property type="nucleotide sequence ID" value="NZ_CAKJTJ010000032.1"/>
</dbReference>
<comment type="caution">
    <text evidence="2">The sequence shown here is derived from an EMBL/GenBank/DDBJ whole genome shotgun (WGS) entry which is preliminary data.</text>
</comment>
<dbReference type="Pfam" id="PF04307">
    <property type="entry name" value="YdjM"/>
    <property type="match status" value="1"/>
</dbReference>
<keyword evidence="3" id="KW-1185">Reference proteome</keyword>
<feature type="transmembrane region" description="Helical" evidence="1">
    <location>
        <begin position="108"/>
        <end position="132"/>
    </location>
</feature>
<protein>
    <recommendedName>
        <fullName evidence="4">Metal-dependent hydrolase</fullName>
    </recommendedName>
</protein>
<keyword evidence="1" id="KW-1133">Transmembrane helix</keyword>
<evidence type="ECO:0000313" key="2">
    <source>
        <dbReference type="EMBL" id="CAG9622987.1"/>
    </source>
</evidence>
<evidence type="ECO:0000313" key="3">
    <source>
        <dbReference type="Proteomes" id="UP000789833"/>
    </source>
</evidence>
<dbReference type="InterPro" id="IPR007404">
    <property type="entry name" value="YdjM-like"/>
</dbReference>
<gene>
    <name evidence="2" type="ORF">BACCIP111883_03782</name>
</gene>
<evidence type="ECO:0000256" key="1">
    <source>
        <dbReference type="SAM" id="Phobius"/>
    </source>
</evidence>
<keyword evidence="1" id="KW-0812">Transmembrane</keyword>
<dbReference type="Proteomes" id="UP000789833">
    <property type="component" value="Unassembled WGS sequence"/>
</dbReference>